<dbReference type="EMBL" id="LUUK01000058">
    <property type="protein sequence ID" value="OAI23506.1"/>
    <property type="molecule type" value="Genomic_DNA"/>
</dbReference>
<dbReference type="Gene3D" id="3.40.190.10">
    <property type="entry name" value="Periplasmic binding protein-like II"/>
    <property type="match status" value="1"/>
</dbReference>
<gene>
    <name evidence="2" type="ORF">A1355_21545</name>
</gene>
<reference evidence="3" key="1">
    <citation type="submission" date="2016-03" db="EMBL/GenBank/DDBJ databases">
        <authorList>
            <person name="Heylen K."/>
            <person name="De Vos P."/>
            <person name="Vekeman B."/>
        </authorList>
    </citation>
    <scope>NUCLEOTIDE SEQUENCE [LARGE SCALE GENOMIC DNA]</scope>
    <source>
        <strain evidence="3">R-45383</strain>
    </source>
</reference>
<keyword evidence="1" id="KW-0732">Signal</keyword>
<dbReference type="RefSeq" id="WP_064025877.1">
    <property type="nucleotide sequence ID" value="NZ_LUUK01000058.1"/>
</dbReference>
<proteinExistence type="predicted"/>
<evidence type="ECO:0000313" key="3">
    <source>
        <dbReference type="Proteomes" id="UP000077628"/>
    </source>
</evidence>
<organism evidence="2 3">
    <name type="scientific">Methylomonas koyamae</name>
    <dbReference type="NCBI Taxonomy" id="702114"/>
    <lineage>
        <taxon>Bacteria</taxon>
        <taxon>Pseudomonadati</taxon>
        <taxon>Pseudomonadota</taxon>
        <taxon>Gammaproteobacteria</taxon>
        <taxon>Methylococcales</taxon>
        <taxon>Methylococcaceae</taxon>
        <taxon>Methylomonas</taxon>
    </lineage>
</organism>
<dbReference type="AlphaFoldDB" id="A0A177NZN2"/>
<keyword evidence="3" id="KW-1185">Reference proteome</keyword>
<evidence type="ECO:0000256" key="1">
    <source>
        <dbReference type="SAM" id="SignalP"/>
    </source>
</evidence>
<feature type="chain" id="PRO_5008069773" description="PBP domain-containing protein" evidence="1">
    <location>
        <begin position="22"/>
        <end position="535"/>
    </location>
</feature>
<dbReference type="OrthoDB" id="5559748at2"/>
<sequence>MKNLVLGTAISALLAASGVQAATINDPIPVDGNNLPIIDASQTNVLYLSGASAAVNFIEKLITDSSVPAADKVCDTTKKVWKYKDSLTGSDQNAYLCTRATTNSNVPTNKPYILVYKRSAGGSAFGVSPIIAEANGDTANATIEFLKISSACTSNTLPVAGSTLGLITCPYDLADASKYSTHISDFGISDVDPGQFTGNNAPTGYLNVTSDDVAKLTVKSASAVTFGVPVTKKLYFALQAAQIANGSLAGCAVGAETEACMPSLSSAQIASIHAGSWADWNQLKVTGSTGLYDWVQANAAAYLPGSSLLHTCRRENGSGTQAQSNIKFLHDPCTEAAVATSPAADAVSLGFSEGDGYPMIHENNTSGSVGNCLDELNDGSNAANGFNNTYGVRWAVGIQSLEKKTAVSSNFRFVKVDGVAPTLANVVNGKYKDWAENTFQYWTDHFSDANLKKLTNAIITSAGAPEVMAALNAGFTHTFTATPGAFLAVPTSFAPEANGAFNASRPVNPYSHATAAASTNACRAPTIYNNGDAKL</sequence>
<protein>
    <recommendedName>
        <fullName evidence="4">PBP domain-containing protein</fullName>
    </recommendedName>
</protein>
<name>A0A177NZN2_9GAMM</name>
<accession>A0A177NZN2</accession>
<dbReference type="Proteomes" id="UP000077628">
    <property type="component" value="Unassembled WGS sequence"/>
</dbReference>
<evidence type="ECO:0008006" key="4">
    <source>
        <dbReference type="Google" id="ProtNLM"/>
    </source>
</evidence>
<comment type="caution">
    <text evidence="2">The sequence shown here is derived from an EMBL/GenBank/DDBJ whole genome shotgun (WGS) entry which is preliminary data.</text>
</comment>
<evidence type="ECO:0000313" key="2">
    <source>
        <dbReference type="EMBL" id="OAI23506.1"/>
    </source>
</evidence>
<feature type="signal peptide" evidence="1">
    <location>
        <begin position="1"/>
        <end position="21"/>
    </location>
</feature>